<feature type="region of interest" description="Disordered" evidence="1">
    <location>
        <begin position="1"/>
        <end position="21"/>
    </location>
</feature>
<name>A0A9X0I4A1_9ACTN</name>
<keyword evidence="3" id="KW-1185">Reference proteome</keyword>
<dbReference type="Proteomes" id="UP000053246">
    <property type="component" value="Unassembled WGS sequence"/>
</dbReference>
<comment type="caution">
    <text evidence="2">The sequence shown here is derived from an EMBL/GenBank/DDBJ whole genome shotgun (WGS) entry which is preliminary data.</text>
</comment>
<proteinExistence type="predicted"/>
<protein>
    <submittedName>
        <fullName evidence="2">Uncharacterized protein</fullName>
    </submittedName>
</protein>
<evidence type="ECO:0000256" key="1">
    <source>
        <dbReference type="SAM" id="MobiDB-lite"/>
    </source>
</evidence>
<accession>A0A9X0I4A1</accession>
<sequence>MSSTAPTGYAPSAGPPPPDSGPGWPRWLVALTVAWAVLLAGLTWHSARNDPPTVREQRTLAQAVPRVDAAIGELVAAASGTVYALAPAEIEQGCRVTPFADGAILRRHVELAVPADEERAVLERVAEGLPSTWRAGVRLTSDGPRLRADAGEFVTVSGRTVADGRVRLSVETGCRPADVVVASFLPGYPPGPESTALAAALAALGVEAGEPDEWVQVVCPSGGVARTLRVDLTTAAESPQAALAPLAGGTPVVATDELYAYRHDGVAVLVELYEDRTVLAATTGCAG</sequence>
<dbReference type="AlphaFoldDB" id="A0A9X0I4A1"/>
<dbReference type="RefSeq" id="WP_043722064.1">
    <property type="nucleotide sequence ID" value="NZ_LMWI01000002.1"/>
</dbReference>
<dbReference type="EMBL" id="LMWI01000002">
    <property type="protein sequence ID" value="KUJ46566.1"/>
    <property type="molecule type" value="Genomic_DNA"/>
</dbReference>
<evidence type="ECO:0000313" key="2">
    <source>
        <dbReference type="EMBL" id="KUJ46566.1"/>
    </source>
</evidence>
<feature type="compositionally biased region" description="Low complexity" evidence="1">
    <location>
        <begin position="1"/>
        <end position="12"/>
    </location>
</feature>
<evidence type="ECO:0000313" key="3">
    <source>
        <dbReference type="Proteomes" id="UP000053246"/>
    </source>
</evidence>
<gene>
    <name evidence="2" type="ORF">ADL17_27090</name>
</gene>
<organism evidence="2 3">
    <name type="scientific">Micromonospora maris</name>
    <dbReference type="NCBI Taxonomy" id="1003110"/>
    <lineage>
        <taxon>Bacteria</taxon>
        <taxon>Bacillati</taxon>
        <taxon>Actinomycetota</taxon>
        <taxon>Actinomycetes</taxon>
        <taxon>Micromonosporales</taxon>
        <taxon>Micromonosporaceae</taxon>
        <taxon>Micromonospora</taxon>
    </lineage>
</organism>
<reference evidence="2 3" key="1">
    <citation type="submission" date="2015-10" db="EMBL/GenBank/DDBJ databases">
        <authorList>
            <person name="Ju K.-S."/>
            <person name="Doroghazi J.R."/>
            <person name="Metcalf W.W."/>
        </authorList>
    </citation>
    <scope>NUCLEOTIDE SEQUENCE [LARGE SCALE GENOMIC DNA]</scope>
    <source>
        <strain evidence="2 3">NRRL B-24793</strain>
    </source>
</reference>